<dbReference type="Gene3D" id="3.50.50.60">
    <property type="entry name" value="FAD/NAD(P)-binding domain"/>
    <property type="match status" value="1"/>
</dbReference>
<evidence type="ECO:0000313" key="2">
    <source>
        <dbReference type="EMBL" id="KIP52615.1"/>
    </source>
</evidence>
<dbReference type="OrthoDB" id="9808049at2"/>
<evidence type="ECO:0000313" key="3">
    <source>
        <dbReference type="Proteomes" id="UP000032120"/>
    </source>
</evidence>
<dbReference type="EMBL" id="JXSQ01000009">
    <property type="protein sequence ID" value="KIP52615.1"/>
    <property type="molecule type" value="Genomic_DNA"/>
</dbReference>
<dbReference type="AlphaFoldDB" id="A0A0D0H650"/>
<dbReference type="InterPro" id="IPR036188">
    <property type="entry name" value="FAD/NAD-bd_sf"/>
</dbReference>
<organism evidence="2 3">
    <name type="scientific">Leucobacter komagatae</name>
    <dbReference type="NCBI Taxonomy" id="55969"/>
    <lineage>
        <taxon>Bacteria</taxon>
        <taxon>Bacillati</taxon>
        <taxon>Actinomycetota</taxon>
        <taxon>Actinomycetes</taxon>
        <taxon>Micrococcales</taxon>
        <taxon>Microbacteriaceae</taxon>
        <taxon>Leucobacter</taxon>
    </lineage>
</organism>
<evidence type="ECO:0008006" key="4">
    <source>
        <dbReference type="Google" id="ProtNLM"/>
    </source>
</evidence>
<evidence type="ECO:0000256" key="1">
    <source>
        <dbReference type="ARBA" id="ARBA00023002"/>
    </source>
</evidence>
<dbReference type="PANTHER" id="PTHR43539">
    <property type="entry name" value="FLAVIN-BINDING MONOOXYGENASE-LIKE PROTEIN (AFU_ORTHOLOGUE AFUA_4G09220)"/>
    <property type="match status" value="1"/>
</dbReference>
<dbReference type="SUPFAM" id="SSF51905">
    <property type="entry name" value="FAD/NAD(P)-binding domain"/>
    <property type="match status" value="2"/>
</dbReference>
<keyword evidence="1" id="KW-0560">Oxidoreductase</keyword>
<dbReference type="Proteomes" id="UP000032120">
    <property type="component" value="Unassembled WGS sequence"/>
</dbReference>
<dbReference type="PANTHER" id="PTHR43539:SF78">
    <property type="entry name" value="FLAVIN-CONTAINING MONOOXYGENASE"/>
    <property type="match status" value="1"/>
</dbReference>
<accession>A0A0D0H650</accession>
<gene>
    <name evidence="2" type="ORF">SD72_08500</name>
</gene>
<dbReference type="Pfam" id="PF13738">
    <property type="entry name" value="Pyr_redox_3"/>
    <property type="match status" value="1"/>
</dbReference>
<keyword evidence="3" id="KW-1185">Reference proteome</keyword>
<dbReference type="PRINTS" id="PR00411">
    <property type="entry name" value="PNDRDTASEI"/>
</dbReference>
<dbReference type="PRINTS" id="PR00368">
    <property type="entry name" value="FADPNR"/>
</dbReference>
<protein>
    <recommendedName>
        <fullName evidence="4">Flavoprotein involved in K+ transport</fullName>
    </recommendedName>
</protein>
<comment type="caution">
    <text evidence="2">The sequence shown here is derived from an EMBL/GenBank/DDBJ whole genome shotgun (WGS) entry which is preliminary data.</text>
</comment>
<name>A0A0D0H650_9MICO</name>
<dbReference type="GO" id="GO:0050660">
    <property type="term" value="F:flavin adenine dinucleotide binding"/>
    <property type="evidence" value="ECO:0007669"/>
    <property type="project" value="TreeGrafter"/>
</dbReference>
<sequence length="350" mass="37744">MCDVAVVGGGQSGLAVAYELARAGLDYQVFECGIEIGASWTTRWDSLRLFTPSRFAGLPGQPFPGARWSHPGKGEVAEYLRGYREVNSLNVRTGAEVKRLVGALGHFALTLESGEVVRASRVVVATGPFAVPVVPADLGRVAADVSQIHSSDYRRPSLVSGERVLVVGGGNSGCQIARELAGAGRKVMLAEGRRLPRLPQRVLGRDIFWWLATFGLMRVPVGSWLGRRMRAVEPVIGQSRVTLRQAGESLRNRVASIDGNCVSFAAGPPARVDAIIWATGFRADDRWVKLPQALDSSGALRVDGLRSAEPGLYVLGRSWQTNRGSALLGFVGRDAHALVRQLVRDAQRDK</sequence>
<proteinExistence type="predicted"/>
<dbReference type="InterPro" id="IPR050982">
    <property type="entry name" value="Auxin_biosynth/cation_transpt"/>
</dbReference>
<reference evidence="2 3" key="1">
    <citation type="submission" date="2015-01" db="EMBL/GenBank/DDBJ databases">
        <title>Draft genome sequence of Leucobacter komagatae strain VKM ST2845.</title>
        <authorList>
            <person name="Karlyshev A.V."/>
            <person name="Kudryashova E.B."/>
        </authorList>
    </citation>
    <scope>NUCLEOTIDE SEQUENCE [LARGE SCALE GENOMIC DNA]</scope>
    <source>
        <strain evidence="2 3">VKM ST2845</strain>
    </source>
</reference>
<dbReference type="GO" id="GO:0004497">
    <property type="term" value="F:monooxygenase activity"/>
    <property type="evidence" value="ECO:0007669"/>
    <property type="project" value="TreeGrafter"/>
</dbReference>